<evidence type="ECO:0000256" key="2">
    <source>
        <dbReference type="ARBA" id="ARBA00005695"/>
    </source>
</evidence>
<dbReference type="PANTHER" id="PTHR30290:SF10">
    <property type="entry name" value="PERIPLASMIC OLIGOPEPTIDE-BINDING PROTEIN-RELATED"/>
    <property type="match status" value="1"/>
</dbReference>
<keyword evidence="4" id="KW-0732">Signal</keyword>
<dbReference type="EMBL" id="UINC01231246">
    <property type="protein sequence ID" value="SVE63697.1"/>
    <property type="molecule type" value="Genomic_DNA"/>
</dbReference>
<feature type="domain" description="Solute-binding protein family 5" evidence="5">
    <location>
        <begin position="9"/>
        <end position="67"/>
    </location>
</feature>
<evidence type="ECO:0000256" key="1">
    <source>
        <dbReference type="ARBA" id="ARBA00004196"/>
    </source>
</evidence>
<gene>
    <name evidence="6" type="ORF">METZ01_LOCUS516551</name>
</gene>
<dbReference type="Gene3D" id="3.10.105.10">
    <property type="entry name" value="Dipeptide-binding Protein, Domain 3"/>
    <property type="match status" value="1"/>
</dbReference>
<dbReference type="GO" id="GO:1904680">
    <property type="term" value="F:peptide transmembrane transporter activity"/>
    <property type="evidence" value="ECO:0007669"/>
    <property type="project" value="TreeGrafter"/>
</dbReference>
<protein>
    <recommendedName>
        <fullName evidence="5">Solute-binding protein family 5 domain-containing protein</fullName>
    </recommendedName>
</protein>
<evidence type="ECO:0000313" key="6">
    <source>
        <dbReference type="EMBL" id="SVE63697.1"/>
    </source>
</evidence>
<accession>A0A383F3I5</accession>
<dbReference type="AlphaFoldDB" id="A0A383F3I5"/>
<dbReference type="Gene3D" id="3.40.190.10">
    <property type="entry name" value="Periplasmic binding protein-like II"/>
    <property type="match status" value="1"/>
</dbReference>
<evidence type="ECO:0000256" key="3">
    <source>
        <dbReference type="ARBA" id="ARBA00022448"/>
    </source>
</evidence>
<evidence type="ECO:0000259" key="5">
    <source>
        <dbReference type="Pfam" id="PF00496"/>
    </source>
</evidence>
<comment type="subcellular location">
    <subcellularLocation>
        <location evidence="1">Cell envelope</location>
    </subcellularLocation>
</comment>
<dbReference type="Pfam" id="PF00496">
    <property type="entry name" value="SBP_bac_5"/>
    <property type="match status" value="1"/>
</dbReference>
<reference evidence="6" key="1">
    <citation type="submission" date="2018-05" db="EMBL/GenBank/DDBJ databases">
        <authorList>
            <person name="Lanie J.A."/>
            <person name="Ng W.-L."/>
            <person name="Kazmierczak K.M."/>
            <person name="Andrzejewski T.M."/>
            <person name="Davidsen T.M."/>
            <person name="Wayne K.J."/>
            <person name="Tettelin H."/>
            <person name="Glass J.I."/>
            <person name="Rusch D."/>
            <person name="Podicherti R."/>
            <person name="Tsui H.-C.T."/>
            <person name="Winkler M.E."/>
        </authorList>
    </citation>
    <scope>NUCLEOTIDE SEQUENCE</scope>
</reference>
<dbReference type="InterPro" id="IPR039424">
    <property type="entry name" value="SBP_5"/>
</dbReference>
<sequence>GGSPGLDTEVISDMWKTELGVEVEIQQVEWATYLQDMNRKRLQVWAGSGWQADYPDPQDFIDILFETESDINHGNYSNPEVDELILKAEIELDNNIRYALYNEAEQIIIDEAPIFPLWFDTDGYALIKPWVKGYNFAPITVPKYKNISIE</sequence>
<dbReference type="GO" id="GO:0015833">
    <property type="term" value="P:peptide transport"/>
    <property type="evidence" value="ECO:0007669"/>
    <property type="project" value="TreeGrafter"/>
</dbReference>
<evidence type="ECO:0000256" key="4">
    <source>
        <dbReference type="ARBA" id="ARBA00022729"/>
    </source>
</evidence>
<feature type="non-terminal residue" evidence="6">
    <location>
        <position position="1"/>
    </location>
</feature>
<organism evidence="6">
    <name type="scientific">marine metagenome</name>
    <dbReference type="NCBI Taxonomy" id="408172"/>
    <lineage>
        <taxon>unclassified sequences</taxon>
        <taxon>metagenomes</taxon>
        <taxon>ecological metagenomes</taxon>
    </lineage>
</organism>
<dbReference type="PANTHER" id="PTHR30290">
    <property type="entry name" value="PERIPLASMIC BINDING COMPONENT OF ABC TRANSPORTER"/>
    <property type="match status" value="1"/>
</dbReference>
<comment type="similarity">
    <text evidence="2">Belongs to the bacterial solute-binding protein 5 family.</text>
</comment>
<name>A0A383F3I5_9ZZZZ</name>
<dbReference type="GO" id="GO:0030313">
    <property type="term" value="C:cell envelope"/>
    <property type="evidence" value="ECO:0007669"/>
    <property type="project" value="UniProtKB-SubCell"/>
</dbReference>
<keyword evidence="3" id="KW-0813">Transport</keyword>
<dbReference type="InterPro" id="IPR000914">
    <property type="entry name" value="SBP_5_dom"/>
</dbReference>
<dbReference type="SUPFAM" id="SSF53850">
    <property type="entry name" value="Periplasmic binding protein-like II"/>
    <property type="match status" value="1"/>
</dbReference>
<proteinExistence type="inferred from homology"/>